<feature type="region of interest" description="Disordered" evidence="1">
    <location>
        <begin position="904"/>
        <end position="925"/>
    </location>
</feature>
<dbReference type="InterPro" id="IPR039867">
    <property type="entry name" value="Furry/Tao3/Mor2"/>
</dbReference>
<dbReference type="InterPro" id="IPR025481">
    <property type="entry name" value="Cell_Morphogen_C"/>
</dbReference>
<feature type="region of interest" description="Disordered" evidence="1">
    <location>
        <begin position="2269"/>
        <end position="2304"/>
    </location>
</feature>
<evidence type="ECO:0000313" key="6">
    <source>
        <dbReference type="EnsemblMetazoa" id="G27800.1:cds"/>
    </source>
</evidence>
<accession>A0A8W8LFC0</accession>
<sequence>MERKDSHENGHVHVIRFPWRREHSRSVEVDPVKPGEFTLQTLFLQFCSIAEKKVEQVVAEPLEKPLAKSLQRGEDSQFDQILGALGCVAEQSLPSILQSLFKWFEKQNFIEESSQLDSRQRHRSKGSKDFLCERRDLAVEFVYCLVLIEVLAKLNFHPGYEDLVVYITKQAFRHFKYKDGIQANPNSQNISVIADLYAEVIGVLAQSRFQSVKKHFVNEWKELKLRDQTPYTAQSIISLLNGLKYFRVKMHPIEDFEACVSFLHELGHYFLDVKDREIKHALASLFVDILLPVAATAKNEVNVPVLKNLVEMLYTPVVDMTMKKKHSNQVFPLVTCLLCVSHKQFFLTNWPYFLTTCLSHLKSRDPKTSRMALDSLHRLLWVYMVRIKCESNSVTHSRLQSIVSSLFPKGSKVVTPKDVPLNYFVKIIQFIAKERLDFAMKEIVFDLLCVGRPAKIFLSHGPERMSIGLRAFLVIADSLQQKDGDPPMPQTQATLPSGSTVRVKRTFLNKMLTDTTAKSIGISHYYPHILKAFDSMLRALDLQVGRQLLQTKTENVGKEPEVLMGGERKSKIELFRTCIAAIPRLIPDGMSPMELVEMLNRLTVHVDETLKGHAFQALQNLMLESPSWRENVIRGFVVFIQKEISDVTNQLLDSSLRLLMQLLVQWKTSMNTNIKDKNSGDGNVVLVKQEVTDLSVLHEVEGLALVMMCSARVVTRKLAVHLLKEVRNIFNTANTQGNYEPCLLEMIDRSCGDIIKRLLPSLPHSEKSLIMTSSNIDLTWIIDRAASVWNPTNVDPKMQERHWTAGRVSPWMRCVAMFVSSDFGMTVCPLAVGAAWPIVFTRLSNVYTLLEPSTMINENRTSLLRSGTSNKKPTTEKDLVMELWQNYVILACAVAQKGITPQLRCASPDPGSSPDSAGGDKSDSIKNSNSYSASALFQMLVPLMKCENIDMRDTIVNGLGYTNPAVFRELIDELVGYLKEAIDRKEGNFKRRRKKDVLRVQLAHIFELMAANKTFAQADSGVIEQDEHCLNKTFVEYIDGARQYLESESDRNLPDLQDIRLHFSRFVRELISNTPMEYKRTLLTRDLRYSLFHLFGNWSGKFSHTMGDSTDRRVSKEEITDLELSAVRAMSAVLCCGPVFDPNGLNDDGYIYKWAHMLLSSHEDRIYELAKETVVLLLDFNPDTSGLLDWVIDRCYTGANEVADGCFNALAAVFQSKEYPCDHVAMLNLALLNVGSPRTQTHETAVQLLHLLDTRFFQEPIFYTESAADDMNHSRLPLNDIFLSVSYCHAQMCLSEQLAKLHPEITLDMFSEITHRFQTAKPSVRQTLLRYLLPWLHNMELVDPSLPQASPLSNFLTRLHDHQVENYKTPLKGEGWGSPEATKMVLNNLFYITVKFGDDHYREIEELWAALVIGWPNNLRVIIHYLVILTNMAAAELLPFAKRVVSYLGRARPERLVDELMNELQTVETLNMTIERTQTPPYFRLSQTKRYTVPINTTDDEKLETQPGDVPLEKGTLHTKRHSTNEDLPSDSTPPTESTTSLRSVSSTSSTQDQFLLDEDIHLPGPSPARVAENRRSESPVPYPLPMPAYGGYFAPLSDFLPESLHPTPGFHRSNIAVMFLSDLVLDGLEIDWSAHLPLMLHIIFLGLDHTRAMVYEHCKKLLENLILLASTQEGQNIARMLLEYRSNISDTLKLIAEDREGPGAFESSTEDPITRSTISVESKDSNQTLIPDVAIATEQLSDPDSLNTVEDIVKAILEFMETRRGRPLWSCEDITPRTLKPRLALSCSSRHYAGRSFQVLRALHIRPTTQMLSDILSRLVETVAEQGEDMQGYVTEIILTLEAAVDNLDIEMRPMDYMREIFMSTPNLAKEYTEGRKGSLMAPRQAIPHHARSTSYSVTGPPHRSTHLDLRFRASTDIDRLRSNIPRSRSAQSLKNADQSSSEDKLTIVAQMFWIAVSVLESDYEYEFLLAVQLLKRILQHIQPERTECRERLEKIQQQIKWANFPGVQALLLKGFTSSVTMEAVWSLLSRLTISITAPVVDPTENLGFPINVIALLPVLVQNYENPSQRCRDAADHIVQICSQKSERLNNLGTVMSLYSRGTFGKDSFQWTKCVVKYVLDVYATASLSMISFLVEVLEKGPNSYQSSVFQILHCMVHYIDISSPSSSVLNSELIHVISKHVEGSHHKEALKILKLAVTRSSTLAAAPLSTTTTATHNYNPPSTHTSFAEAEMFLTKKELPGRTLDFAVDMKTVPIVGSNFVNRDIHGPVNVQPVTQEVPTSPARKGPGDGESCWRKPQSSQPRVRERLAELLTCYGQKRLPKSPSVIFSQSSDTLDHQQSVASSGEETSTADGGSSDIMNEPNVNDINLTIKGFDFLNEEDSEDNDYYSSLDTIKPYPITTPEREHIPTRAYGSVPDLKMLDLSASEKAVSPSDSISLKETRMSDEESEGNEEDGLSASLPGGTTIVLQNPSLDKDRPDSPDTTSTHSLQSEESESDTDLVESGSNAASPSFVQDKETFVFMTLQNDEVEDVWKAHIANVMSESSAVLTVKTSQIFPRLYRELRRRLDTMTKEACYYISKTESLKHMATQFRQIMDMIFLHMECPFFYVDTDTLTGSRTVEKHKFSVLEIQEYYETYCMRKDLAEQSLEVIKSSIKQESLGDGGQGTAVCSTDQKLDLCTKMYRVIFQLVSLFENFVKLMDTFRSVTTSPQIADMSLQVSSVREEVSHALLEVENGQVSPINTDSSKILTKGEAVLSLLEYVNGLQFVKAVQLLRSFRCHWPNDIFGQTSDDDIIAILNIYCASQAVKRTGLFVLMGLDIDLGLIKNQLMQLNIQMRGRSASVPSLTPHTPGEDPQQDSSSL</sequence>
<dbReference type="GO" id="GO:0030427">
    <property type="term" value="C:site of polarized growth"/>
    <property type="evidence" value="ECO:0007669"/>
    <property type="project" value="TreeGrafter"/>
</dbReference>
<organism evidence="6 7">
    <name type="scientific">Magallana gigas</name>
    <name type="common">Pacific oyster</name>
    <name type="synonym">Crassostrea gigas</name>
    <dbReference type="NCBI Taxonomy" id="29159"/>
    <lineage>
        <taxon>Eukaryota</taxon>
        <taxon>Metazoa</taxon>
        <taxon>Spiralia</taxon>
        <taxon>Lophotrochozoa</taxon>
        <taxon>Mollusca</taxon>
        <taxon>Bivalvia</taxon>
        <taxon>Autobranchia</taxon>
        <taxon>Pteriomorphia</taxon>
        <taxon>Ostreida</taxon>
        <taxon>Ostreoidea</taxon>
        <taxon>Ostreidae</taxon>
        <taxon>Magallana</taxon>
    </lineage>
</organism>
<feature type="compositionally biased region" description="Acidic residues" evidence="1">
    <location>
        <begin position="2448"/>
        <end position="2457"/>
    </location>
</feature>
<proteinExistence type="predicted"/>
<dbReference type="InterPro" id="IPR029473">
    <property type="entry name" value="MOR2-PAG1_mid"/>
</dbReference>
<evidence type="ECO:0008006" key="8">
    <source>
        <dbReference type="Google" id="ProtNLM"/>
    </source>
</evidence>
<reference evidence="6" key="1">
    <citation type="submission" date="2022-08" db="UniProtKB">
        <authorList>
            <consortium name="EnsemblMetazoa"/>
        </authorList>
    </citation>
    <scope>IDENTIFICATION</scope>
    <source>
        <strain evidence="6">05x7-T-G4-1.051#20</strain>
    </source>
</reference>
<feature type="domain" description="Cell morphogenesis central region" evidence="4">
    <location>
        <begin position="1382"/>
        <end position="1466"/>
    </location>
</feature>
<evidence type="ECO:0000256" key="1">
    <source>
        <dbReference type="SAM" id="MobiDB-lite"/>
    </source>
</evidence>
<feature type="domain" description="Protein furry C-terminal" evidence="5">
    <location>
        <begin position="2435"/>
        <end position="2840"/>
    </location>
</feature>
<dbReference type="Pfam" id="PF14222">
    <property type="entry name" value="MOR2-PAG1_N"/>
    <property type="match status" value="1"/>
</dbReference>
<feature type="domain" description="Cell morphogenesis protein N-terminal" evidence="2">
    <location>
        <begin position="133"/>
        <end position="666"/>
    </location>
</feature>
<feature type="domain" description="Cell morphogenesis central region" evidence="4">
    <location>
        <begin position="1612"/>
        <end position="1810"/>
    </location>
</feature>
<dbReference type="GO" id="GO:0031175">
    <property type="term" value="P:neuron projection development"/>
    <property type="evidence" value="ECO:0007669"/>
    <property type="project" value="TreeGrafter"/>
</dbReference>
<dbReference type="Pfam" id="PF14228">
    <property type="entry name" value="MOR2-PAG1_mid"/>
    <property type="match status" value="4"/>
</dbReference>
<evidence type="ECO:0000259" key="5">
    <source>
        <dbReference type="Pfam" id="PF19421"/>
    </source>
</evidence>
<dbReference type="Pfam" id="PF19421">
    <property type="entry name" value="Fry_C"/>
    <property type="match status" value="1"/>
</dbReference>
<dbReference type="PANTHER" id="PTHR12295:SF30">
    <property type="entry name" value="PROTEIN FURRY"/>
    <property type="match status" value="1"/>
</dbReference>
<evidence type="ECO:0000313" key="7">
    <source>
        <dbReference type="Proteomes" id="UP000005408"/>
    </source>
</evidence>
<dbReference type="EnsemblMetazoa" id="G27800.1">
    <property type="protein sequence ID" value="G27800.1:cds"/>
    <property type="gene ID" value="G27800"/>
</dbReference>
<feature type="compositionally biased region" description="Polar residues" evidence="1">
    <location>
        <begin position="2483"/>
        <end position="2493"/>
    </location>
</feature>
<dbReference type="InterPro" id="IPR045842">
    <property type="entry name" value="Fry_C"/>
</dbReference>
<dbReference type="InterPro" id="IPR025614">
    <property type="entry name" value="Cell_morpho_N"/>
</dbReference>
<protein>
    <recommendedName>
        <fullName evidence="8">Protein furry-like protein</fullName>
    </recommendedName>
</protein>
<dbReference type="GO" id="GO:0000902">
    <property type="term" value="P:cell morphogenesis"/>
    <property type="evidence" value="ECO:0007669"/>
    <property type="project" value="InterPro"/>
</dbReference>
<feature type="region of interest" description="Disordered" evidence="1">
    <location>
        <begin position="2843"/>
        <end position="2864"/>
    </location>
</feature>
<dbReference type="InterPro" id="IPR016024">
    <property type="entry name" value="ARM-type_fold"/>
</dbReference>
<feature type="region of interest" description="Disordered" evidence="1">
    <location>
        <begin position="2427"/>
        <end position="2511"/>
    </location>
</feature>
<dbReference type="Pfam" id="PF14225">
    <property type="entry name" value="MOR2-PAG1_C"/>
    <property type="match status" value="1"/>
</dbReference>
<feature type="domain" description="Cell morphogenesis protein C-terminal" evidence="3">
    <location>
        <begin position="1951"/>
        <end position="2203"/>
    </location>
</feature>
<keyword evidence="7" id="KW-1185">Reference proteome</keyword>
<feature type="domain" description="Cell morphogenesis central region" evidence="4">
    <location>
        <begin position="1168"/>
        <end position="1341"/>
    </location>
</feature>
<dbReference type="Proteomes" id="UP000005408">
    <property type="component" value="Unassembled WGS sequence"/>
</dbReference>
<feature type="region of interest" description="Disordered" evidence="1">
    <location>
        <begin position="1495"/>
        <end position="1582"/>
    </location>
</feature>
<dbReference type="SUPFAM" id="SSF48371">
    <property type="entry name" value="ARM repeat"/>
    <property type="match status" value="2"/>
</dbReference>
<dbReference type="GO" id="GO:0005938">
    <property type="term" value="C:cell cortex"/>
    <property type="evidence" value="ECO:0007669"/>
    <property type="project" value="TreeGrafter"/>
</dbReference>
<feature type="domain" description="Cell morphogenesis central region" evidence="4">
    <location>
        <begin position="922"/>
        <end position="1106"/>
    </location>
</feature>
<evidence type="ECO:0000259" key="4">
    <source>
        <dbReference type="Pfam" id="PF14228"/>
    </source>
</evidence>
<evidence type="ECO:0000259" key="2">
    <source>
        <dbReference type="Pfam" id="PF14222"/>
    </source>
</evidence>
<evidence type="ECO:0000259" key="3">
    <source>
        <dbReference type="Pfam" id="PF14225"/>
    </source>
</evidence>
<feature type="compositionally biased region" description="Low complexity" evidence="1">
    <location>
        <begin position="1530"/>
        <end position="1551"/>
    </location>
</feature>
<feature type="region of interest" description="Disordered" evidence="1">
    <location>
        <begin position="2329"/>
        <end position="2365"/>
    </location>
</feature>
<feature type="compositionally biased region" description="Polar residues" evidence="1">
    <location>
        <begin position="2329"/>
        <end position="2355"/>
    </location>
</feature>
<name>A0A8W8LFC0_MAGGI</name>
<dbReference type="PANTHER" id="PTHR12295">
    <property type="entry name" value="FURRY-RELATED"/>
    <property type="match status" value="1"/>
</dbReference>
<feature type="compositionally biased region" description="Low complexity" evidence="1">
    <location>
        <begin position="906"/>
        <end position="917"/>
    </location>
</feature>